<dbReference type="AlphaFoldDB" id="A0A4Q0PH89"/>
<name>A0A4Q0PH89_9FLAO</name>
<organism evidence="3 4">
    <name type="scientific">Leeuwenhoekiella polynyae</name>
    <dbReference type="NCBI Taxonomy" id="1550906"/>
    <lineage>
        <taxon>Bacteria</taxon>
        <taxon>Pseudomonadati</taxon>
        <taxon>Bacteroidota</taxon>
        <taxon>Flavobacteriia</taxon>
        <taxon>Flavobacteriales</taxon>
        <taxon>Flavobacteriaceae</taxon>
        <taxon>Leeuwenhoekiella</taxon>
    </lineage>
</organism>
<proteinExistence type="predicted"/>
<evidence type="ECO:0000313" key="4">
    <source>
        <dbReference type="Proteomes" id="UP000289859"/>
    </source>
</evidence>
<reference evidence="3 4" key="1">
    <citation type="submission" date="2018-07" db="EMBL/GenBank/DDBJ databases">
        <title>Leeuwenhoekiella genomics.</title>
        <authorList>
            <person name="Tahon G."/>
            <person name="Willems A."/>
        </authorList>
    </citation>
    <scope>NUCLEOTIDE SEQUENCE [LARGE SCALE GENOMIC DNA]</scope>
    <source>
        <strain evidence="3 4">LMG 29608</strain>
    </source>
</reference>
<protein>
    <submittedName>
        <fullName evidence="3">Putative secreted protein (Por secretion system target)</fullName>
    </submittedName>
</protein>
<dbReference type="Proteomes" id="UP000289859">
    <property type="component" value="Unassembled WGS sequence"/>
</dbReference>
<dbReference type="Pfam" id="PF18962">
    <property type="entry name" value="Por_Secre_tail"/>
    <property type="match status" value="1"/>
</dbReference>
<evidence type="ECO:0000259" key="2">
    <source>
        <dbReference type="Pfam" id="PF18962"/>
    </source>
</evidence>
<evidence type="ECO:0000313" key="3">
    <source>
        <dbReference type="EMBL" id="RXG25599.1"/>
    </source>
</evidence>
<sequence>MKVLTPLKLIFLIFIFNFQNNYSQTSIGLDTQFVNMGASGGNLKSDKGSVSFSVGQVFFHYLNNSQTTILAGVQQPVASEVFLGTEKPEHNVSILAYPNPITDFLILEIKDFNNPNITYTIFDQNGSRVQHEVIKTGKTKIACQRLQAAAYFVIIMNNNKLIKTFKLLKT</sequence>
<comment type="caution">
    <text evidence="3">The sequence shown here is derived from an EMBL/GenBank/DDBJ whole genome shotgun (WGS) entry which is preliminary data.</text>
</comment>
<accession>A0A4Q0PH89</accession>
<dbReference type="InterPro" id="IPR026444">
    <property type="entry name" value="Secre_tail"/>
</dbReference>
<evidence type="ECO:0000256" key="1">
    <source>
        <dbReference type="ARBA" id="ARBA00022729"/>
    </source>
</evidence>
<dbReference type="EMBL" id="QOVK01000002">
    <property type="protein sequence ID" value="RXG25599.1"/>
    <property type="molecule type" value="Genomic_DNA"/>
</dbReference>
<keyword evidence="1" id="KW-0732">Signal</keyword>
<dbReference type="NCBIfam" id="TIGR04183">
    <property type="entry name" value="Por_Secre_tail"/>
    <property type="match status" value="1"/>
</dbReference>
<feature type="domain" description="Secretion system C-terminal sorting" evidence="2">
    <location>
        <begin position="97"/>
        <end position="161"/>
    </location>
</feature>
<dbReference type="RefSeq" id="WP_128764414.1">
    <property type="nucleotide sequence ID" value="NZ_JBHUOO010000018.1"/>
</dbReference>
<keyword evidence="4" id="KW-1185">Reference proteome</keyword>
<gene>
    <name evidence="3" type="ORF">DSM02_765</name>
</gene>
<dbReference type="OrthoDB" id="657352at2"/>